<protein>
    <submittedName>
        <fullName evidence="2">Uncharacterized protein</fullName>
    </submittedName>
</protein>
<dbReference type="Proteomes" id="UP001066276">
    <property type="component" value="Chromosome 2_1"/>
</dbReference>
<evidence type="ECO:0000313" key="2">
    <source>
        <dbReference type="EMBL" id="KAJ1202773.1"/>
    </source>
</evidence>
<dbReference type="EMBL" id="JANPWB010000003">
    <property type="protein sequence ID" value="KAJ1202773.1"/>
    <property type="molecule type" value="Genomic_DNA"/>
</dbReference>
<proteinExistence type="predicted"/>
<name>A0AAV7VM99_PLEWA</name>
<feature type="region of interest" description="Disordered" evidence="1">
    <location>
        <begin position="45"/>
        <end position="80"/>
    </location>
</feature>
<accession>A0AAV7VM99</accession>
<evidence type="ECO:0000256" key="1">
    <source>
        <dbReference type="SAM" id="MobiDB-lite"/>
    </source>
</evidence>
<gene>
    <name evidence="2" type="ORF">NDU88_006569</name>
</gene>
<comment type="caution">
    <text evidence="2">The sequence shown here is derived from an EMBL/GenBank/DDBJ whole genome shotgun (WGS) entry which is preliminary data.</text>
</comment>
<evidence type="ECO:0000313" key="3">
    <source>
        <dbReference type="Proteomes" id="UP001066276"/>
    </source>
</evidence>
<organism evidence="2 3">
    <name type="scientific">Pleurodeles waltl</name>
    <name type="common">Iberian ribbed newt</name>
    <dbReference type="NCBI Taxonomy" id="8319"/>
    <lineage>
        <taxon>Eukaryota</taxon>
        <taxon>Metazoa</taxon>
        <taxon>Chordata</taxon>
        <taxon>Craniata</taxon>
        <taxon>Vertebrata</taxon>
        <taxon>Euteleostomi</taxon>
        <taxon>Amphibia</taxon>
        <taxon>Batrachia</taxon>
        <taxon>Caudata</taxon>
        <taxon>Salamandroidea</taxon>
        <taxon>Salamandridae</taxon>
        <taxon>Pleurodelinae</taxon>
        <taxon>Pleurodeles</taxon>
    </lineage>
</organism>
<reference evidence="2" key="1">
    <citation type="journal article" date="2022" name="bioRxiv">
        <title>Sequencing and chromosome-scale assembly of the giantPleurodeles waltlgenome.</title>
        <authorList>
            <person name="Brown T."/>
            <person name="Elewa A."/>
            <person name="Iarovenko S."/>
            <person name="Subramanian E."/>
            <person name="Araus A.J."/>
            <person name="Petzold A."/>
            <person name="Susuki M."/>
            <person name="Suzuki K.-i.T."/>
            <person name="Hayashi T."/>
            <person name="Toyoda A."/>
            <person name="Oliveira C."/>
            <person name="Osipova E."/>
            <person name="Leigh N.D."/>
            <person name="Simon A."/>
            <person name="Yun M.H."/>
        </authorList>
    </citation>
    <scope>NUCLEOTIDE SEQUENCE</scope>
    <source>
        <strain evidence="2">20211129_DDA</strain>
        <tissue evidence="2">Liver</tissue>
    </source>
</reference>
<dbReference type="AlphaFoldDB" id="A0AAV7VM99"/>
<sequence length="80" mass="8609">MGRGSAAHLPHLQRTDWGILRSLLRLRGLGPSLFHKCPWQCGSGPTARVEGSAGSGTPYDALRQGGGAVHEPRPWENPQL</sequence>
<keyword evidence="3" id="KW-1185">Reference proteome</keyword>